<organism evidence="1 2">
    <name type="scientific">Coemansia javaensis</name>
    <dbReference type="NCBI Taxonomy" id="2761396"/>
    <lineage>
        <taxon>Eukaryota</taxon>
        <taxon>Fungi</taxon>
        <taxon>Fungi incertae sedis</taxon>
        <taxon>Zoopagomycota</taxon>
        <taxon>Kickxellomycotina</taxon>
        <taxon>Kickxellomycetes</taxon>
        <taxon>Kickxellales</taxon>
        <taxon>Kickxellaceae</taxon>
        <taxon>Coemansia</taxon>
    </lineage>
</organism>
<dbReference type="Proteomes" id="UP001140217">
    <property type="component" value="Unassembled WGS sequence"/>
</dbReference>
<dbReference type="AlphaFoldDB" id="A0A9W8LIM3"/>
<gene>
    <name evidence="1" type="ORF">H4R18_003306</name>
</gene>
<evidence type="ECO:0000313" key="2">
    <source>
        <dbReference type="Proteomes" id="UP001140217"/>
    </source>
</evidence>
<comment type="caution">
    <text evidence="1">The sequence shown here is derived from an EMBL/GenBank/DDBJ whole genome shotgun (WGS) entry which is preliminary data.</text>
</comment>
<dbReference type="OrthoDB" id="5528926at2759"/>
<proteinExistence type="predicted"/>
<reference evidence="1" key="1">
    <citation type="submission" date="2022-07" db="EMBL/GenBank/DDBJ databases">
        <title>Phylogenomic reconstructions and comparative analyses of Kickxellomycotina fungi.</title>
        <authorList>
            <person name="Reynolds N.K."/>
            <person name="Stajich J.E."/>
            <person name="Barry K."/>
            <person name="Grigoriev I.V."/>
            <person name="Crous P."/>
            <person name="Smith M.E."/>
        </authorList>
    </citation>
    <scope>NUCLEOTIDE SEQUENCE</scope>
    <source>
        <strain evidence="1">NBRC 105414</strain>
    </source>
</reference>
<dbReference type="EMBL" id="JANBUL010000128">
    <property type="protein sequence ID" value="KAJ2780719.1"/>
    <property type="molecule type" value="Genomic_DNA"/>
</dbReference>
<evidence type="ECO:0000313" key="1">
    <source>
        <dbReference type="EMBL" id="KAJ2780719.1"/>
    </source>
</evidence>
<accession>A0A9W8LIM3</accession>
<name>A0A9W8LIM3_9FUNG</name>
<sequence>MDPSKLVSLTIFNAASVDPWAPFSTAGSRDIVFPSLEHLAISDTGEGPANDDETQPPNEDEWRLCLPRLKNLEFMCIRDGCTLLERALFPSHMDAIQISVSMPVLLATAEIQLPTTRSIGITIDIKSEEHDAVLAATNRIFGNARGAEELRFVQLDFSNLDADLSAPEPGADCQVEPLNTRIRGPVMEFVDTYARCHAGRCQTTLLLLTPRMDRLQASDFTLLQQCAELLGLCADGGEHRAELVQRMDAIGQHMARLRTSVAALPGIGISQSDQKKVLAECQQDLDNTLAGLAAYCQSLPP</sequence>
<protein>
    <submittedName>
        <fullName evidence="1">Uncharacterized protein</fullName>
    </submittedName>
</protein>
<keyword evidence="2" id="KW-1185">Reference proteome</keyword>